<reference evidence="8" key="1">
    <citation type="submission" date="2015-12" db="EMBL/GenBank/DDBJ databases">
        <authorList>
            <person name="Tikhonova T.V."/>
            <person name="Pavlov A.R."/>
            <person name="Beletsky A.V."/>
            <person name="Mardanov A.V."/>
            <person name="Sorokin D.Y."/>
            <person name="Ravin N.V."/>
            <person name="Popov V.O."/>
        </authorList>
    </citation>
    <scope>NUCLEOTIDE SEQUENCE</scope>
    <source>
        <strain evidence="8">DSM 14787</strain>
    </source>
</reference>
<dbReference type="OrthoDB" id="5337932at2"/>
<keyword evidence="9" id="KW-1185">Reference proteome</keyword>
<evidence type="ECO:0000313" key="8">
    <source>
        <dbReference type="EMBL" id="AGA33430.1"/>
    </source>
</evidence>
<evidence type="ECO:0000256" key="2">
    <source>
        <dbReference type="ARBA" id="ARBA00022617"/>
    </source>
</evidence>
<dbReference type="RefSeq" id="WP_015258557.1">
    <property type="nucleotide sequence ID" value="NC_019902.2"/>
</dbReference>
<keyword evidence="2" id="KW-0349">Heme</keyword>
<evidence type="ECO:0000256" key="1">
    <source>
        <dbReference type="ARBA" id="ARBA00022448"/>
    </source>
</evidence>
<evidence type="ECO:0000313" key="9">
    <source>
        <dbReference type="Proteomes" id="UP000010809"/>
    </source>
</evidence>
<keyword evidence="1" id="KW-0813">Transport</keyword>
<dbReference type="Proteomes" id="UP000010809">
    <property type="component" value="Chromosome"/>
</dbReference>
<evidence type="ECO:0000256" key="5">
    <source>
        <dbReference type="ARBA" id="ARBA00023004"/>
    </source>
</evidence>
<evidence type="ECO:0000256" key="3">
    <source>
        <dbReference type="ARBA" id="ARBA00022723"/>
    </source>
</evidence>
<dbReference type="eggNOG" id="COG0657">
    <property type="taxonomic scope" value="Bacteria"/>
</dbReference>
<dbReference type="HOGENOM" id="CLU_594289_0_0_6"/>
<organism evidence="8 9">
    <name type="scientific">Thioalkalivibrio nitratireducens (strain DSM 14787 / UNIQEM 213 / ALEN2)</name>
    <dbReference type="NCBI Taxonomy" id="1255043"/>
    <lineage>
        <taxon>Bacteria</taxon>
        <taxon>Pseudomonadati</taxon>
        <taxon>Pseudomonadota</taxon>
        <taxon>Gammaproteobacteria</taxon>
        <taxon>Chromatiales</taxon>
        <taxon>Ectothiorhodospiraceae</taxon>
        <taxon>Thioalkalivibrio</taxon>
    </lineage>
</organism>
<name>L0DWV2_THIND</name>
<keyword evidence="6" id="KW-0812">Transmembrane</keyword>
<protein>
    <submittedName>
        <fullName evidence="8">Cytochrome c-552</fullName>
    </submittedName>
</protein>
<dbReference type="PATRIC" id="fig|1255043.3.peg.1791"/>
<dbReference type="KEGG" id="tni:TVNIR_1768"/>
<dbReference type="GO" id="GO:0046872">
    <property type="term" value="F:metal ion binding"/>
    <property type="evidence" value="ECO:0007669"/>
    <property type="project" value="UniProtKB-KW"/>
</dbReference>
<feature type="domain" description="Cytochrome c-552/DMSO reductase-like haem-binding" evidence="7">
    <location>
        <begin position="35"/>
        <end position="349"/>
    </location>
</feature>
<dbReference type="AlphaFoldDB" id="L0DWV2"/>
<dbReference type="GO" id="GO:0020037">
    <property type="term" value="F:heme binding"/>
    <property type="evidence" value="ECO:0007669"/>
    <property type="project" value="InterPro"/>
</dbReference>
<dbReference type="Pfam" id="PF09459">
    <property type="entry name" value="EB_dh"/>
    <property type="match status" value="1"/>
</dbReference>
<evidence type="ECO:0000256" key="4">
    <source>
        <dbReference type="ARBA" id="ARBA00022982"/>
    </source>
</evidence>
<keyword evidence="6" id="KW-0472">Membrane</keyword>
<feature type="transmembrane region" description="Helical" evidence="6">
    <location>
        <begin position="438"/>
        <end position="460"/>
    </location>
</feature>
<sequence length="465" mass="53454">MLRRRSALLAVSLLFVGVMLLSLYVHGTGVVHNDPERNIWIPERLTVPLQLQVAFNEEEILFRYRWPADRPHRFADLLHYTDGRWQRVDRPPVGPDPHGLTEDRLTMMVDDGSVPEFQRYGGYITVGADMRDFTRHDPALGEDDGYRRKYLPATRTDANDWYSIADAATLDGLHGAGYFLDLWHWRAQLSNPIGRSDDQHISWYRLYDSGDGPFTSNWDGTAEQPRLMFDPERTGIRALRWEDVTSGRTDDATPYYLEEQSAVRFDSRHEWREGTVIPGQVLREPTGARAAIRVQGEGRWADGHWDVTLRRALDTGYPLEDKILHPKGIYDVAVAVHRDGTASRWHYVSMPLQIGLERPAEWVATRFDGELPDWDRVDVREITLFYPGQVSWPRLTSEIHAGAPYIAEGVPVKFRHKEAQLAQYGVEIEFENEIRRQWWISLVAGLLLIASFVLSVSLILGRDRS</sequence>
<dbReference type="Gene3D" id="2.60.40.1190">
    <property type="match status" value="1"/>
</dbReference>
<dbReference type="InterPro" id="IPR019020">
    <property type="entry name" value="Cyt-c552/DMSO_Rdtase_haem-bd"/>
</dbReference>
<dbReference type="STRING" id="1255043.TVNIR_1768"/>
<keyword evidence="5" id="KW-0408">Iron</keyword>
<dbReference type="EMBL" id="CP003989">
    <property type="protein sequence ID" value="AGA33430.1"/>
    <property type="molecule type" value="Genomic_DNA"/>
</dbReference>
<dbReference type="CDD" id="cd09625">
    <property type="entry name" value="DOMON_like_cytochrome"/>
    <property type="match status" value="1"/>
</dbReference>
<proteinExistence type="predicted"/>
<keyword evidence="4" id="KW-0249">Electron transport</keyword>
<evidence type="ECO:0000256" key="6">
    <source>
        <dbReference type="SAM" id="Phobius"/>
    </source>
</evidence>
<keyword evidence="3" id="KW-0479">Metal-binding</keyword>
<keyword evidence="6" id="KW-1133">Transmembrane helix</keyword>
<accession>L0DWV2</accession>
<evidence type="ECO:0000259" key="7">
    <source>
        <dbReference type="Pfam" id="PF09459"/>
    </source>
</evidence>
<gene>
    <name evidence="8" type="ordered locus">TVNIR_1768</name>
</gene>